<feature type="repeat" description="TPR" evidence="7">
    <location>
        <begin position="60"/>
        <end position="93"/>
    </location>
</feature>
<sequence>MYHQPCYFHHFLSTNNHIDEIYDAMHKDDLSEIVITAMKVLKTTNNLPPLNNIEKSDQISEKHRNYGNILYKNNDYKLAFLVYNKAILTAPKNSRQLKLAISNRSALLYKLKAYKACLRDIDTCFEMGCPDDIIVKLKKRREDVISLIGNEDFKLECLHSCVEKFINFNIKRHPLVPCASTHVEFTGSASHKIVAARDIKPGSVVSCEEAYICSTDNNNTLTACYYCQKHALHLIPCENCCYAMFCDNICKDTCYHEYHKWECPIMEAIKFNCQSPMANLMIKVVLKMRSKCMSWKELIDASYSTGLDRMRTSSIGEIYNGNNLFSVLNVRNDKPFVYGALYNASFICAGLLHYLDEIPSFYPRDSNEKQKAMRALGRIMLFLSVYQTPTPLFQHITNPTTNETYSVCNVVNFGIFPLTGKLKKSCKPNLLVLNKNNELISIALRTIKSGEELTISFQQHFLDAPFISHDRNLYNFLYYGNVCDCFICKGHDISNAKEQLTTYQKKYYSDLNFSGIDKNLNQMHIYDVYNKLLETLDVLADVPYSDEYKEVYKRFRKCTKIFETIKGQNFMFETIK</sequence>
<proteinExistence type="predicted"/>
<protein>
    <recommendedName>
        <fullName evidence="8">MYND-type domain-containing protein</fullName>
    </recommendedName>
</protein>
<keyword evidence="4" id="KW-0479">Metal-binding</keyword>
<dbReference type="InterPro" id="IPR052097">
    <property type="entry name" value="SET-MYND_domain_protein"/>
</dbReference>
<evidence type="ECO:0000256" key="3">
    <source>
        <dbReference type="ARBA" id="ARBA00022691"/>
    </source>
</evidence>
<dbReference type="GO" id="GO:0042826">
    <property type="term" value="F:histone deacetylase binding"/>
    <property type="evidence" value="ECO:0007669"/>
    <property type="project" value="TreeGrafter"/>
</dbReference>
<dbReference type="GO" id="GO:0008757">
    <property type="term" value="F:S-adenosylmethionine-dependent methyltransferase activity"/>
    <property type="evidence" value="ECO:0007669"/>
    <property type="project" value="UniProtKB-ARBA"/>
</dbReference>
<dbReference type="SUPFAM" id="SSF48452">
    <property type="entry name" value="TPR-like"/>
    <property type="match status" value="1"/>
</dbReference>
<dbReference type="Gene3D" id="1.25.40.10">
    <property type="entry name" value="Tetratricopeptide repeat domain"/>
    <property type="match status" value="1"/>
</dbReference>
<dbReference type="PROSITE" id="PS50005">
    <property type="entry name" value="TPR"/>
    <property type="match status" value="1"/>
</dbReference>
<dbReference type="InterPro" id="IPR011990">
    <property type="entry name" value="TPR-like_helical_dom_sf"/>
</dbReference>
<keyword evidence="1" id="KW-0489">Methyltransferase</keyword>
<dbReference type="GO" id="GO:0005634">
    <property type="term" value="C:nucleus"/>
    <property type="evidence" value="ECO:0007669"/>
    <property type="project" value="TreeGrafter"/>
</dbReference>
<dbReference type="InterPro" id="IPR002893">
    <property type="entry name" value="Znf_MYND"/>
</dbReference>
<dbReference type="PANTHER" id="PTHR46165">
    <property type="entry name" value="SET AND MYND DOMAIN-CONTAINING PROTEIN 4"/>
    <property type="match status" value="1"/>
</dbReference>
<dbReference type="AlphaFoldDB" id="A0AAU9U373"/>
<evidence type="ECO:0000256" key="1">
    <source>
        <dbReference type="ARBA" id="ARBA00022603"/>
    </source>
</evidence>
<dbReference type="GO" id="GO:0008170">
    <property type="term" value="F:N-methyltransferase activity"/>
    <property type="evidence" value="ECO:0007669"/>
    <property type="project" value="UniProtKB-ARBA"/>
</dbReference>
<dbReference type="GO" id="GO:0008270">
    <property type="term" value="F:zinc ion binding"/>
    <property type="evidence" value="ECO:0007669"/>
    <property type="project" value="UniProtKB-KW"/>
</dbReference>
<dbReference type="Gene3D" id="2.170.270.10">
    <property type="entry name" value="SET domain"/>
    <property type="match status" value="1"/>
</dbReference>
<dbReference type="PROSITE" id="PS01360">
    <property type="entry name" value="ZF_MYND_1"/>
    <property type="match status" value="1"/>
</dbReference>
<evidence type="ECO:0000259" key="8">
    <source>
        <dbReference type="PROSITE" id="PS01360"/>
    </source>
</evidence>
<accession>A0AAU9U373</accession>
<feature type="domain" description="MYND-type" evidence="8">
    <location>
        <begin position="224"/>
        <end position="263"/>
    </location>
</feature>
<dbReference type="GO" id="GO:0005737">
    <property type="term" value="C:cytoplasm"/>
    <property type="evidence" value="ECO:0007669"/>
    <property type="project" value="TreeGrafter"/>
</dbReference>
<dbReference type="PANTHER" id="PTHR46165:SF6">
    <property type="entry name" value="SET AND MYND DOMAIN-CONTAINING PROTEIN 4-LIKE PROTEIN"/>
    <property type="match status" value="1"/>
</dbReference>
<dbReference type="GO" id="GO:0032259">
    <property type="term" value="P:methylation"/>
    <property type="evidence" value="ECO:0007669"/>
    <property type="project" value="UniProtKB-KW"/>
</dbReference>
<dbReference type="EMBL" id="CAKOGL010000012">
    <property type="protein sequence ID" value="CAH2093207.1"/>
    <property type="molecule type" value="Genomic_DNA"/>
</dbReference>
<evidence type="ECO:0000256" key="6">
    <source>
        <dbReference type="ARBA" id="ARBA00022833"/>
    </source>
</evidence>
<keyword evidence="10" id="KW-1185">Reference proteome</keyword>
<keyword evidence="6" id="KW-0862">Zinc</keyword>
<evidence type="ECO:0000256" key="7">
    <source>
        <dbReference type="PROSITE-ProRule" id="PRU00339"/>
    </source>
</evidence>
<dbReference type="SUPFAM" id="SSF82199">
    <property type="entry name" value="SET domain"/>
    <property type="match status" value="1"/>
</dbReference>
<gene>
    <name evidence="9" type="ORF">EEDITHA_LOCUS8897</name>
</gene>
<keyword evidence="5" id="KW-0863">Zinc-finger</keyword>
<reference evidence="9" key="1">
    <citation type="submission" date="2022-03" db="EMBL/GenBank/DDBJ databases">
        <authorList>
            <person name="Tunstrom K."/>
        </authorList>
    </citation>
    <scope>NUCLEOTIDE SEQUENCE</scope>
</reference>
<dbReference type="GO" id="GO:0008276">
    <property type="term" value="F:protein methyltransferase activity"/>
    <property type="evidence" value="ECO:0007669"/>
    <property type="project" value="UniProtKB-ARBA"/>
</dbReference>
<dbReference type="InterPro" id="IPR046341">
    <property type="entry name" value="SET_dom_sf"/>
</dbReference>
<evidence type="ECO:0000313" key="9">
    <source>
        <dbReference type="EMBL" id="CAH2093207.1"/>
    </source>
</evidence>
<evidence type="ECO:0000256" key="4">
    <source>
        <dbReference type="ARBA" id="ARBA00022723"/>
    </source>
</evidence>
<keyword evidence="7" id="KW-0802">TPR repeat</keyword>
<dbReference type="InterPro" id="IPR001214">
    <property type="entry name" value="SET_dom"/>
</dbReference>
<evidence type="ECO:0000313" key="10">
    <source>
        <dbReference type="Proteomes" id="UP001153954"/>
    </source>
</evidence>
<evidence type="ECO:0000256" key="5">
    <source>
        <dbReference type="ARBA" id="ARBA00022771"/>
    </source>
</evidence>
<comment type="caution">
    <text evidence="9">The sequence shown here is derived from an EMBL/GenBank/DDBJ whole genome shotgun (WGS) entry which is preliminary data.</text>
</comment>
<evidence type="ECO:0000256" key="2">
    <source>
        <dbReference type="ARBA" id="ARBA00022679"/>
    </source>
</evidence>
<organism evidence="9 10">
    <name type="scientific">Euphydryas editha</name>
    <name type="common">Edith's checkerspot</name>
    <dbReference type="NCBI Taxonomy" id="104508"/>
    <lineage>
        <taxon>Eukaryota</taxon>
        <taxon>Metazoa</taxon>
        <taxon>Ecdysozoa</taxon>
        <taxon>Arthropoda</taxon>
        <taxon>Hexapoda</taxon>
        <taxon>Insecta</taxon>
        <taxon>Pterygota</taxon>
        <taxon>Neoptera</taxon>
        <taxon>Endopterygota</taxon>
        <taxon>Lepidoptera</taxon>
        <taxon>Glossata</taxon>
        <taxon>Ditrysia</taxon>
        <taxon>Papilionoidea</taxon>
        <taxon>Nymphalidae</taxon>
        <taxon>Nymphalinae</taxon>
        <taxon>Euphydryas</taxon>
    </lineage>
</organism>
<keyword evidence="3" id="KW-0949">S-adenosyl-L-methionine</keyword>
<dbReference type="Proteomes" id="UP001153954">
    <property type="component" value="Unassembled WGS sequence"/>
</dbReference>
<dbReference type="InterPro" id="IPR019734">
    <property type="entry name" value="TPR_rpt"/>
</dbReference>
<name>A0AAU9U373_EUPED</name>
<keyword evidence="2" id="KW-0808">Transferase</keyword>
<dbReference type="Pfam" id="PF00856">
    <property type="entry name" value="SET"/>
    <property type="match status" value="1"/>
</dbReference>